<name>A0ACC1QJ17_9HYPO</name>
<accession>A0ACC1QJ17</accession>
<protein>
    <submittedName>
        <fullName evidence="1">Uncharacterized protein</fullName>
    </submittedName>
</protein>
<organism evidence="1 2">
    <name type="scientific">Lecanicillium saksenae</name>
    <dbReference type="NCBI Taxonomy" id="468837"/>
    <lineage>
        <taxon>Eukaryota</taxon>
        <taxon>Fungi</taxon>
        <taxon>Dikarya</taxon>
        <taxon>Ascomycota</taxon>
        <taxon>Pezizomycotina</taxon>
        <taxon>Sordariomycetes</taxon>
        <taxon>Hypocreomycetidae</taxon>
        <taxon>Hypocreales</taxon>
        <taxon>Cordycipitaceae</taxon>
        <taxon>Lecanicillium</taxon>
    </lineage>
</organism>
<proteinExistence type="predicted"/>
<evidence type="ECO:0000313" key="2">
    <source>
        <dbReference type="Proteomes" id="UP001148737"/>
    </source>
</evidence>
<dbReference type="EMBL" id="JANAKD010001671">
    <property type="protein sequence ID" value="KAJ3477298.1"/>
    <property type="molecule type" value="Genomic_DNA"/>
</dbReference>
<gene>
    <name evidence="1" type="ORF">NLG97_g8878</name>
</gene>
<sequence length="432" mass="46662">MSDQVATHPGRPEEPQCYNCGGMGHWAVACPEPTRETPAGLAAWRNASAARQGNGRAQQNDGRKSKGPIITKYGPPPPPAGYGAHYPPPPGYPPQHPQYSAPPPQPSYPPQYHYPHGHGQPPPPPPSHGQHHYPPPPYPAPSDSYHGQQPRPPYNGAPQGYGTAPGTPQGYGGYPYQGQDNQQFVPPRPAYSGSYTQGPSSSNQKRHNQRPQAPHRNSASSPPRPQAAQAASSPPKPATPSLPAPMAHGLPPKPPKSVHDIDHGRDQRNNKRKHDHQNRPKDIKEHHPGRNHGSPKAMPAVHANHTHNQAGTQHQNGAQNRHGKQGGHRRRSSAGNHGPNQPRMQRQQSKDSLNHQGPGAQRSPPPNPKGRRRSSNGEQHRGQASQNSTVAKPNRDSHTPKAAETTPTLIKNIPSLPPKPATVVEAHIPKAF</sequence>
<reference evidence="1" key="1">
    <citation type="submission" date="2022-07" db="EMBL/GenBank/DDBJ databases">
        <title>Genome Sequence of Lecanicillium saksenae.</title>
        <authorList>
            <person name="Buettner E."/>
        </authorList>
    </citation>
    <scope>NUCLEOTIDE SEQUENCE</scope>
    <source>
        <strain evidence="1">VT-O1</strain>
    </source>
</reference>
<keyword evidence="2" id="KW-1185">Reference proteome</keyword>
<dbReference type="Proteomes" id="UP001148737">
    <property type="component" value="Unassembled WGS sequence"/>
</dbReference>
<evidence type="ECO:0000313" key="1">
    <source>
        <dbReference type="EMBL" id="KAJ3477298.1"/>
    </source>
</evidence>
<comment type="caution">
    <text evidence="1">The sequence shown here is derived from an EMBL/GenBank/DDBJ whole genome shotgun (WGS) entry which is preliminary data.</text>
</comment>